<feature type="region of interest" description="Disordered" evidence="1">
    <location>
        <begin position="1"/>
        <end position="98"/>
    </location>
</feature>
<protein>
    <submittedName>
        <fullName evidence="2">Uncharacterized protein</fullName>
    </submittedName>
</protein>
<dbReference type="EMBL" id="CAKMRJ010003334">
    <property type="protein sequence ID" value="CAH1432295.1"/>
    <property type="molecule type" value="Genomic_DNA"/>
</dbReference>
<keyword evidence="3" id="KW-1185">Reference proteome</keyword>
<accession>A0AAU9MZK7</accession>
<evidence type="ECO:0000313" key="2">
    <source>
        <dbReference type="EMBL" id="CAH1432295.1"/>
    </source>
</evidence>
<feature type="compositionally biased region" description="Polar residues" evidence="1">
    <location>
        <begin position="47"/>
        <end position="60"/>
    </location>
</feature>
<evidence type="ECO:0000313" key="3">
    <source>
        <dbReference type="Proteomes" id="UP001157418"/>
    </source>
</evidence>
<name>A0AAU9MZK7_9ASTR</name>
<gene>
    <name evidence="2" type="ORF">LVIROSA_LOCUS18955</name>
</gene>
<reference evidence="2 3" key="1">
    <citation type="submission" date="2022-01" db="EMBL/GenBank/DDBJ databases">
        <authorList>
            <person name="Xiong W."/>
            <person name="Schranz E."/>
        </authorList>
    </citation>
    <scope>NUCLEOTIDE SEQUENCE [LARGE SCALE GENOMIC DNA]</scope>
</reference>
<sequence length="98" mass="10173">MNCVATEVAQENGSSGVPWQQNSPTSMAVSNDSNKGRGTDPSAVLVSHSSTCGGNSSNDLQRFPLGHSRRPATKLDTRWSSVAHGGDEGVGGGWKMEG</sequence>
<evidence type="ECO:0000256" key="1">
    <source>
        <dbReference type="SAM" id="MobiDB-lite"/>
    </source>
</evidence>
<comment type="caution">
    <text evidence="2">The sequence shown here is derived from an EMBL/GenBank/DDBJ whole genome shotgun (WGS) entry which is preliminary data.</text>
</comment>
<dbReference type="AlphaFoldDB" id="A0AAU9MZK7"/>
<feature type="compositionally biased region" description="Polar residues" evidence="1">
    <location>
        <begin position="9"/>
        <end position="33"/>
    </location>
</feature>
<dbReference type="Proteomes" id="UP001157418">
    <property type="component" value="Unassembled WGS sequence"/>
</dbReference>
<proteinExistence type="predicted"/>
<feature type="compositionally biased region" description="Gly residues" evidence="1">
    <location>
        <begin position="88"/>
        <end position="98"/>
    </location>
</feature>
<organism evidence="2 3">
    <name type="scientific">Lactuca virosa</name>
    <dbReference type="NCBI Taxonomy" id="75947"/>
    <lineage>
        <taxon>Eukaryota</taxon>
        <taxon>Viridiplantae</taxon>
        <taxon>Streptophyta</taxon>
        <taxon>Embryophyta</taxon>
        <taxon>Tracheophyta</taxon>
        <taxon>Spermatophyta</taxon>
        <taxon>Magnoliopsida</taxon>
        <taxon>eudicotyledons</taxon>
        <taxon>Gunneridae</taxon>
        <taxon>Pentapetalae</taxon>
        <taxon>asterids</taxon>
        <taxon>campanulids</taxon>
        <taxon>Asterales</taxon>
        <taxon>Asteraceae</taxon>
        <taxon>Cichorioideae</taxon>
        <taxon>Cichorieae</taxon>
        <taxon>Lactucinae</taxon>
        <taxon>Lactuca</taxon>
    </lineage>
</organism>